<accession>A0A0F4YQD0</accession>
<dbReference type="RefSeq" id="XP_013326907.1">
    <property type="nucleotide sequence ID" value="XM_013471453.1"/>
</dbReference>
<dbReference type="PANTHER" id="PTHR15410">
    <property type="entry name" value="HIRA-INTERACTING PROTEIN 3"/>
    <property type="match status" value="1"/>
</dbReference>
<evidence type="ECO:0000313" key="3">
    <source>
        <dbReference type="Proteomes" id="UP000053958"/>
    </source>
</evidence>
<reference evidence="2 3" key="1">
    <citation type="submission" date="2015-04" db="EMBL/GenBank/DDBJ databases">
        <authorList>
            <person name="Heijne W.H."/>
            <person name="Fedorova N.D."/>
            <person name="Nierman W.C."/>
            <person name="Vollebregt A.W."/>
            <person name="Zhao Z."/>
            <person name="Wu L."/>
            <person name="Kumar M."/>
            <person name="Stam H."/>
            <person name="van den Berg M.A."/>
            <person name="Pel H.J."/>
        </authorList>
    </citation>
    <scope>NUCLEOTIDE SEQUENCE [LARGE SCALE GENOMIC DNA]</scope>
    <source>
        <strain evidence="2 3">CBS 393.64</strain>
    </source>
</reference>
<keyword evidence="3" id="KW-1185">Reference proteome</keyword>
<dbReference type="STRING" id="1408163.A0A0F4YQD0"/>
<dbReference type="PANTHER" id="PTHR15410:SF2">
    <property type="entry name" value="HIRA-INTERACTING PROTEIN 3"/>
    <property type="match status" value="1"/>
</dbReference>
<feature type="compositionally biased region" description="Acidic residues" evidence="1">
    <location>
        <begin position="98"/>
        <end position="108"/>
    </location>
</feature>
<comment type="caution">
    <text evidence="2">The sequence shown here is derived from an EMBL/GenBank/DDBJ whole genome shotgun (WGS) entry which is preliminary data.</text>
</comment>
<sequence length="384" mass="43319">MPHRYAMYDSSDEAEEEPPAPARTVPSDERLERALRDTVANVFRSGNLEDLTVRRVRHATEKALGLEEGFFKGDPRWKAKSDQIIKDEAVRQEKAQQEEEEQTSDDEPIAPPKGKEKKQEKQEKPTKREKPTEPTEPTKPTKPSPTEDSPKPRKRRKTYQVEESEESSFVPPSNEGDEGEATEPVRRASASPQKKSNLEITVNVAESDVADKGQASQTGADQEASESEMSVVLDEAPKPKRKQQKSADTPAKRSKRKTSAKADPNLDPDQAEIKRLQGWLVKCGIRKMWSRELAPYDTPKAKIKHLKKMLEDAGMKGRYSLEKAKRIREERELKADLELVQEGARRWGTGSAGEESDNEGRPRRRLARGPKSLAFLDDDGEETD</sequence>
<dbReference type="OrthoDB" id="552755at2759"/>
<feature type="compositionally biased region" description="Polar residues" evidence="1">
    <location>
        <begin position="190"/>
        <end position="200"/>
    </location>
</feature>
<feature type="compositionally biased region" description="Basic and acidic residues" evidence="1">
    <location>
        <begin position="66"/>
        <end position="97"/>
    </location>
</feature>
<evidence type="ECO:0000256" key="1">
    <source>
        <dbReference type="SAM" id="MobiDB-lite"/>
    </source>
</evidence>
<organism evidence="2 3">
    <name type="scientific">Rasamsonia emersonii (strain ATCC 16479 / CBS 393.64 / IMI 116815)</name>
    <dbReference type="NCBI Taxonomy" id="1408163"/>
    <lineage>
        <taxon>Eukaryota</taxon>
        <taxon>Fungi</taxon>
        <taxon>Dikarya</taxon>
        <taxon>Ascomycota</taxon>
        <taxon>Pezizomycotina</taxon>
        <taxon>Eurotiomycetes</taxon>
        <taxon>Eurotiomycetidae</taxon>
        <taxon>Eurotiales</taxon>
        <taxon>Trichocomaceae</taxon>
        <taxon>Rasamsonia</taxon>
    </lineage>
</organism>
<dbReference type="AlphaFoldDB" id="A0A0F4YQD0"/>
<dbReference type="Proteomes" id="UP000053958">
    <property type="component" value="Unassembled WGS sequence"/>
</dbReference>
<feature type="compositionally biased region" description="Basic and acidic residues" evidence="1">
    <location>
        <begin position="113"/>
        <end position="133"/>
    </location>
</feature>
<feature type="region of interest" description="Disordered" evidence="1">
    <location>
        <begin position="1"/>
        <end position="31"/>
    </location>
</feature>
<evidence type="ECO:0000313" key="2">
    <source>
        <dbReference type="EMBL" id="KKA20295.1"/>
    </source>
</evidence>
<dbReference type="EMBL" id="LASV01000273">
    <property type="protein sequence ID" value="KKA20295.1"/>
    <property type="molecule type" value="Genomic_DNA"/>
</dbReference>
<name>A0A0F4YQD0_RASE3</name>
<gene>
    <name evidence="2" type="ORF">T310_5663</name>
</gene>
<protein>
    <submittedName>
        <fullName evidence="2">Transcriptional regulator</fullName>
    </submittedName>
</protein>
<proteinExistence type="predicted"/>
<dbReference type="InterPro" id="IPR037647">
    <property type="entry name" value="HIRIP3"/>
</dbReference>
<dbReference type="GeneID" id="25318003"/>
<feature type="region of interest" description="Disordered" evidence="1">
    <location>
        <begin position="66"/>
        <end position="271"/>
    </location>
</feature>
<feature type="region of interest" description="Disordered" evidence="1">
    <location>
        <begin position="339"/>
        <end position="384"/>
    </location>
</feature>
<dbReference type="GO" id="GO:0005634">
    <property type="term" value="C:nucleus"/>
    <property type="evidence" value="ECO:0007669"/>
    <property type="project" value="TreeGrafter"/>
</dbReference>